<evidence type="ECO:0000313" key="3">
    <source>
        <dbReference type="Proteomes" id="UP001172684"/>
    </source>
</evidence>
<comment type="caution">
    <text evidence="2">The sequence shown here is derived from an EMBL/GenBank/DDBJ whole genome shotgun (WGS) entry which is preliminary data.</text>
</comment>
<organism evidence="2 3">
    <name type="scientific">Coniosporium apollinis</name>
    <dbReference type="NCBI Taxonomy" id="61459"/>
    <lineage>
        <taxon>Eukaryota</taxon>
        <taxon>Fungi</taxon>
        <taxon>Dikarya</taxon>
        <taxon>Ascomycota</taxon>
        <taxon>Pezizomycotina</taxon>
        <taxon>Dothideomycetes</taxon>
        <taxon>Dothideomycetes incertae sedis</taxon>
        <taxon>Coniosporium</taxon>
    </lineage>
</organism>
<gene>
    <name evidence="2" type="ORF">H2201_007808</name>
</gene>
<accession>A0ABQ9NIJ8</accession>
<evidence type="ECO:0000256" key="1">
    <source>
        <dbReference type="SAM" id="Phobius"/>
    </source>
</evidence>
<dbReference type="EMBL" id="JAPDRL010000088">
    <property type="protein sequence ID" value="KAJ9658368.1"/>
    <property type="molecule type" value="Genomic_DNA"/>
</dbReference>
<reference evidence="2" key="1">
    <citation type="submission" date="2022-10" db="EMBL/GenBank/DDBJ databases">
        <title>Culturing micro-colonial fungi from biological soil crusts in the Mojave desert and describing Neophaeococcomyces mojavensis, and introducing the new genera and species Taxawa tesnikishii.</title>
        <authorList>
            <person name="Kurbessoian T."/>
            <person name="Stajich J.E."/>
        </authorList>
    </citation>
    <scope>NUCLEOTIDE SEQUENCE</scope>
    <source>
        <strain evidence="2">TK_1</strain>
    </source>
</reference>
<keyword evidence="3" id="KW-1185">Reference proteome</keyword>
<protein>
    <recommendedName>
        <fullName evidence="4">DUF1440 domain-containing protein</fullName>
    </recommendedName>
</protein>
<dbReference type="Proteomes" id="UP001172684">
    <property type="component" value="Unassembled WGS sequence"/>
</dbReference>
<keyword evidence="1" id="KW-0472">Membrane</keyword>
<sequence>MDEKSSYPRFPKVSFGQALGIGLAAGFAGVAALTVSNKLEQLITHRPNSYVPGHTTGNLLGLSRDRHPDVLNHFHHWGTGIIAGPVRALMSYYGIIGPFASYVFTFIRLGLDQTLENTAGTSAPPWTWPINEQVIDLLHKGIYALVTGYITDRLVRGVTYFNNSDW</sequence>
<keyword evidence="1" id="KW-0812">Transmembrane</keyword>
<evidence type="ECO:0000313" key="2">
    <source>
        <dbReference type="EMBL" id="KAJ9658368.1"/>
    </source>
</evidence>
<evidence type="ECO:0008006" key="4">
    <source>
        <dbReference type="Google" id="ProtNLM"/>
    </source>
</evidence>
<proteinExistence type="predicted"/>
<name>A0ABQ9NIJ8_9PEZI</name>
<keyword evidence="1" id="KW-1133">Transmembrane helix</keyword>
<feature type="transmembrane region" description="Helical" evidence="1">
    <location>
        <begin position="15"/>
        <end position="36"/>
    </location>
</feature>